<accession>G4XT44</accession>
<reference evidence="2" key="1">
    <citation type="journal article" date="2011" name="Ann. Bot.">
        <title>Prolyl 4-hydroxylase genes are subjected to alternative splicing in roots of maize seedlings under waterlogging.</title>
        <authorList>
            <person name="Zou X."/>
            <person name="Jiang Y."/>
            <person name="Zheng Y."/>
            <person name="Zhang M."/>
            <person name="Zhang Z."/>
        </authorList>
    </citation>
    <scope>NUCLEOTIDE SEQUENCE</scope>
</reference>
<organism evidence="2">
    <name type="scientific">Zea mays</name>
    <name type="common">Maize</name>
    <dbReference type="NCBI Taxonomy" id="4577"/>
    <lineage>
        <taxon>Eukaryota</taxon>
        <taxon>Viridiplantae</taxon>
        <taxon>Streptophyta</taxon>
        <taxon>Embryophyta</taxon>
        <taxon>Tracheophyta</taxon>
        <taxon>Spermatophyta</taxon>
        <taxon>Magnoliopsida</taxon>
        <taxon>Liliopsida</taxon>
        <taxon>Poales</taxon>
        <taxon>Poaceae</taxon>
        <taxon>PACMAD clade</taxon>
        <taxon>Panicoideae</taxon>
        <taxon>Andropogonodae</taxon>
        <taxon>Andropogoneae</taxon>
        <taxon>Tripsacinae</taxon>
        <taxon>Zea</taxon>
    </lineage>
</organism>
<evidence type="ECO:0000313" key="2">
    <source>
        <dbReference type="EMBL" id="AEP37746.1"/>
    </source>
</evidence>
<gene>
    <name evidence="2" type="primary">P4H4-1</name>
</gene>
<dbReference type="AlphaFoldDB" id="G4XT44"/>
<dbReference type="EMBL" id="JF901717">
    <property type="protein sequence ID" value="AEP37746.1"/>
    <property type="molecule type" value="mRNA"/>
</dbReference>
<sequence>MRLRGVLRLVLALLLAATAIVPVLLLSENGGGGVAPAPPFNSSRVKAVSWHPRYTATSSST</sequence>
<keyword evidence="1" id="KW-0732">Signal</keyword>
<name>G4XT44_MAIZE</name>
<protein>
    <submittedName>
        <fullName evidence="2">Prolyl 4-hydroxylase 4-1</fullName>
    </submittedName>
</protein>
<evidence type="ECO:0000256" key="1">
    <source>
        <dbReference type="SAM" id="SignalP"/>
    </source>
</evidence>
<feature type="chain" id="PRO_5003471032" evidence="1">
    <location>
        <begin position="20"/>
        <end position="61"/>
    </location>
</feature>
<proteinExistence type="evidence at transcript level"/>
<feature type="signal peptide" evidence="1">
    <location>
        <begin position="1"/>
        <end position="19"/>
    </location>
</feature>